<sequence>MSRESSYWCYRCTQIVGVVVVVKDIVVCPYCEGESNEVVDFHTPSPPESRWRLQPLPPTMSEFPMRSGFDRLLDQLSQIEINGLGRAIHPPVLKAIVESMPTIEISDSQVTSELHCVVCK</sequence>
<evidence type="ECO:0008006" key="3">
    <source>
        <dbReference type="Google" id="ProtNLM"/>
    </source>
</evidence>
<protein>
    <recommendedName>
        <fullName evidence="3">RING-type E3 ubiquitin transferase</fullName>
    </recommendedName>
</protein>
<reference evidence="1 2" key="1">
    <citation type="submission" date="2022-01" db="EMBL/GenBank/DDBJ databases">
        <authorList>
            <person name="Xiong W."/>
            <person name="Schranz E."/>
        </authorList>
    </citation>
    <scope>NUCLEOTIDE SEQUENCE [LARGE SCALE GENOMIC DNA]</scope>
</reference>
<evidence type="ECO:0000313" key="2">
    <source>
        <dbReference type="Proteomes" id="UP001157418"/>
    </source>
</evidence>
<proteinExistence type="predicted"/>
<gene>
    <name evidence="1" type="ORF">LVIROSA_LOCUS5719</name>
</gene>
<dbReference type="EMBL" id="CAKMRJ010000113">
    <property type="protein sequence ID" value="CAH1418103.1"/>
    <property type="molecule type" value="Genomic_DNA"/>
</dbReference>
<evidence type="ECO:0000313" key="1">
    <source>
        <dbReference type="EMBL" id="CAH1418103.1"/>
    </source>
</evidence>
<dbReference type="Proteomes" id="UP001157418">
    <property type="component" value="Unassembled WGS sequence"/>
</dbReference>
<organism evidence="1 2">
    <name type="scientific">Lactuca virosa</name>
    <dbReference type="NCBI Taxonomy" id="75947"/>
    <lineage>
        <taxon>Eukaryota</taxon>
        <taxon>Viridiplantae</taxon>
        <taxon>Streptophyta</taxon>
        <taxon>Embryophyta</taxon>
        <taxon>Tracheophyta</taxon>
        <taxon>Spermatophyta</taxon>
        <taxon>Magnoliopsida</taxon>
        <taxon>eudicotyledons</taxon>
        <taxon>Gunneridae</taxon>
        <taxon>Pentapetalae</taxon>
        <taxon>asterids</taxon>
        <taxon>campanulids</taxon>
        <taxon>Asterales</taxon>
        <taxon>Asteraceae</taxon>
        <taxon>Cichorioideae</taxon>
        <taxon>Cichorieae</taxon>
        <taxon>Lactucinae</taxon>
        <taxon>Lactuca</taxon>
    </lineage>
</organism>
<name>A0AAU9LQ62_9ASTR</name>
<dbReference type="AlphaFoldDB" id="A0AAU9LQ62"/>
<comment type="caution">
    <text evidence="1">The sequence shown here is derived from an EMBL/GenBank/DDBJ whole genome shotgun (WGS) entry which is preliminary data.</text>
</comment>
<keyword evidence="2" id="KW-1185">Reference proteome</keyword>
<accession>A0AAU9LQ62</accession>